<evidence type="ECO:0000313" key="10">
    <source>
        <dbReference type="EMBL" id="MBB6069543.1"/>
    </source>
</evidence>
<dbReference type="InterPro" id="IPR019814">
    <property type="entry name" value="Translation_initiation_fac_3_N"/>
</dbReference>
<dbReference type="InterPro" id="IPR019813">
    <property type="entry name" value="Translation_initiation_fac3_CS"/>
</dbReference>
<dbReference type="Proteomes" id="UP000582837">
    <property type="component" value="Unassembled WGS sequence"/>
</dbReference>
<sequence>MVSDPSFCFAPDPGERRINEKTRVNRQIRISPVRVISPDSEQLGILPIERALEIAEELGLDLVEVAPLARPPVCRIMDYGKFKYEEQRQARDARKKQHHVQLKEVKMRPAIEDHDFEFKVRHARKFLEEGNKVKLTMMFRGRQMAHPEFGRQVLDRVFQELQDMSKVEAHPMLEGRSMIMVLAPLAKPQAAPAPRGDKGTDEAAAPAPAAPAPARPAPPAASQQPSS</sequence>
<keyword evidence="3 4" id="KW-0648">Protein biosynthesis</keyword>
<gene>
    <name evidence="4" type="primary">infC</name>
    <name evidence="10" type="ORF">HNQ61_001158</name>
</gene>
<comment type="caution">
    <text evidence="10">The sequence shown here is derived from an EMBL/GenBank/DDBJ whole genome shotgun (WGS) entry which is preliminary data.</text>
</comment>
<keyword evidence="2 4" id="KW-0396">Initiation factor</keyword>
<dbReference type="PANTHER" id="PTHR10938">
    <property type="entry name" value="TRANSLATION INITIATION FACTOR IF-3"/>
    <property type="match status" value="1"/>
</dbReference>
<name>A0A841GVT1_9BACT</name>
<evidence type="ECO:0000259" key="8">
    <source>
        <dbReference type="Pfam" id="PF00707"/>
    </source>
</evidence>
<reference evidence="10 11" key="1">
    <citation type="submission" date="2020-08" db="EMBL/GenBank/DDBJ databases">
        <title>Genomic Encyclopedia of Type Strains, Phase IV (KMG-IV): sequencing the most valuable type-strain genomes for metagenomic binning, comparative biology and taxonomic classification.</title>
        <authorList>
            <person name="Goeker M."/>
        </authorList>
    </citation>
    <scope>NUCLEOTIDE SEQUENCE [LARGE SCALE GENOMIC DNA]</scope>
    <source>
        <strain evidence="10 11">DSM 29007</strain>
    </source>
</reference>
<evidence type="ECO:0000259" key="9">
    <source>
        <dbReference type="Pfam" id="PF05198"/>
    </source>
</evidence>
<dbReference type="PROSITE" id="PS00938">
    <property type="entry name" value="IF3"/>
    <property type="match status" value="1"/>
</dbReference>
<dbReference type="RefSeq" id="WP_170037399.1">
    <property type="nucleotide sequence ID" value="NZ_JABDTL010000002.1"/>
</dbReference>
<keyword evidence="11" id="KW-1185">Reference proteome</keyword>
<dbReference type="AlphaFoldDB" id="A0A841GVT1"/>
<evidence type="ECO:0000256" key="6">
    <source>
        <dbReference type="RuleBase" id="RU000646"/>
    </source>
</evidence>
<evidence type="ECO:0000256" key="3">
    <source>
        <dbReference type="ARBA" id="ARBA00022917"/>
    </source>
</evidence>
<dbReference type="EMBL" id="JACHIA010000002">
    <property type="protein sequence ID" value="MBB6069543.1"/>
    <property type="molecule type" value="Genomic_DNA"/>
</dbReference>
<dbReference type="Gene3D" id="3.10.20.80">
    <property type="entry name" value="Translation initiation factor 3 (IF-3), N-terminal domain"/>
    <property type="match status" value="1"/>
</dbReference>
<evidence type="ECO:0000256" key="1">
    <source>
        <dbReference type="ARBA" id="ARBA00005439"/>
    </source>
</evidence>
<dbReference type="Pfam" id="PF05198">
    <property type="entry name" value="IF3_N"/>
    <property type="match status" value="1"/>
</dbReference>
<evidence type="ECO:0000313" key="11">
    <source>
        <dbReference type="Proteomes" id="UP000582837"/>
    </source>
</evidence>
<protein>
    <recommendedName>
        <fullName evidence="4 5">Translation initiation factor IF-3</fullName>
    </recommendedName>
</protein>
<dbReference type="GO" id="GO:0032790">
    <property type="term" value="P:ribosome disassembly"/>
    <property type="evidence" value="ECO:0007669"/>
    <property type="project" value="TreeGrafter"/>
</dbReference>
<dbReference type="Pfam" id="PF00707">
    <property type="entry name" value="IF3_C"/>
    <property type="match status" value="1"/>
</dbReference>
<comment type="subcellular location">
    <subcellularLocation>
        <location evidence="4 6">Cytoplasm</location>
    </subcellularLocation>
</comment>
<dbReference type="InterPro" id="IPR036787">
    <property type="entry name" value="T_IF-3_N_sf"/>
</dbReference>
<dbReference type="SUPFAM" id="SSF54364">
    <property type="entry name" value="Translation initiation factor IF3, N-terminal domain"/>
    <property type="match status" value="1"/>
</dbReference>
<keyword evidence="4" id="KW-0963">Cytoplasm</keyword>
<proteinExistence type="inferred from homology"/>
<dbReference type="GO" id="GO:0003743">
    <property type="term" value="F:translation initiation factor activity"/>
    <property type="evidence" value="ECO:0007669"/>
    <property type="project" value="UniProtKB-UniRule"/>
</dbReference>
<dbReference type="InterPro" id="IPR019815">
    <property type="entry name" value="Translation_initiation_fac_3_C"/>
</dbReference>
<comment type="subunit">
    <text evidence="4 6">Monomer.</text>
</comment>
<evidence type="ECO:0000256" key="4">
    <source>
        <dbReference type="HAMAP-Rule" id="MF_00080"/>
    </source>
</evidence>
<dbReference type="InterPro" id="IPR036788">
    <property type="entry name" value="T_IF-3_C_sf"/>
</dbReference>
<organism evidence="10 11">
    <name type="scientific">Longimicrobium terrae</name>
    <dbReference type="NCBI Taxonomy" id="1639882"/>
    <lineage>
        <taxon>Bacteria</taxon>
        <taxon>Pseudomonadati</taxon>
        <taxon>Gemmatimonadota</taxon>
        <taxon>Longimicrobiia</taxon>
        <taxon>Longimicrobiales</taxon>
        <taxon>Longimicrobiaceae</taxon>
        <taxon>Longimicrobium</taxon>
    </lineage>
</organism>
<dbReference type="InterPro" id="IPR001288">
    <property type="entry name" value="Translation_initiation_fac_3"/>
</dbReference>
<dbReference type="GO" id="GO:0043022">
    <property type="term" value="F:ribosome binding"/>
    <property type="evidence" value="ECO:0007669"/>
    <property type="project" value="UniProtKB-ARBA"/>
</dbReference>
<feature type="domain" description="Translation initiation factor 3 N-terminal" evidence="9">
    <location>
        <begin position="24"/>
        <end position="93"/>
    </location>
</feature>
<evidence type="ECO:0000256" key="2">
    <source>
        <dbReference type="ARBA" id="ARBA00022540"/>
    </source>
</evidence>
<feature type="domain" description="Translation initiation factor 3 C-terminal" evidence="8">
    <location>
        <begin position="100"/>
        <end position="184"/>
    </location>
</feature>
<dbReference type="SUPFAM" id="SSF55200">
    <property type="entry name" value="Translation initiation factor IF3, C-terminal domain"/>
    <property type="match status" value="1"/>
</dbReference>
<accession>A0A841GVT1</accession>
<dbReference type="GO" id="GO:0005829">
    <property type="term" value="C:cytosol"/>
    <property type="evidence" value="ECO:0007669"/>
    <property type="project" value="TreeGrafter"/>
</dbReference>
<dbReference type="PANTHER" id="PTHR10938:SF0">
    <property type="entry name" value="TRANSLATION INITIATION FACTOR IF-3, MITOCHONDRIAL"/>
    <property type="match status" value="1"/>
</dbReference>
<feature type="region of interest" description="Disordered" evidence="7">
    <location>
        <begin position="188"/>
        <end position="227"/>
    </location>
</feature>
<dbReference type="Gene3D" id="3.30.110.10">
    <property type="entry name" value="Translation initiation factor 3 (IF-3), C-terminal domain"/>
    <property type="match status" value="1"/>
</dbReference>
<evidence type="ECO:0000256" key="5">
    <source>
        <dbReference type="NCBIfam" id="TIGR00168"/>
    </source>
</evidence>
<comment type="function">
    <text evidence="4 6">IF-3 binds to the 30S ribosomal subunit and shifts the equilibrium between 70S ribosomes and their 50S and 30S subunits in favor of the free subunits, thus enhancing the availability of 30S subunits on which protein synthesis initiation begins.</text>
</comment>
<dbReference type="GO" id="GO:0016020">
    <property type="term" value="C:membrane"/>
    <property type="evidence" value="ECO:0007669"/>
    <property type="project" value="TreeGrafter"/>
</dbReference>
<dbReference type="NCBIfam" id="TIGR00168">
    <property type="entry name" value="infC"/>
    <property type="match status" value="1"/>
</dbReference>
<feature type="compositionally biased region" description="Pro residues" evidence="7">
    <location>
        <begin position="208"/>
        <end position="219"/>
    </location>
</feature>
<comment type="similarity">
    <text evidence="1 4 6">Belongs to the IF-3 family.</text>
</comment>
<dbReference type="FunFam" id="3.10.20.80:FF:000001">
    <property type="entry name" value="Translation initiation factor IF-3"/>
    <property type="match status" value="1"/>
</dbReference>
<dbReference type="HAMAP" id="MF_00080">
    <property type="entry name" value="IF_3"/>
    <property type="match status" value="1"/>
</dbReference>
<dbReference type="FunFam" id="3.30.110.10:FF:000001">
    <property type="entry name" value="Translation initiation factor IF-3"/>
    <property type="match status" value="1"/>
</dbReference>
<evidence type="ECO:0000256" key="7">
    <source>
        <dbReference type="SAM" id="MobiDB-lite"/>
    </source>
</evidence>